<accession>A0A1B1YI09</accession>
<evidence type="ECO:0000256" key="3">
    <source>
        <dbReference type="ARBA" id="ARBA00022989"/>
    </source>
</evidence>
<dbReference type="GO" id="GO:0012505">
    <property type="term" value="C:endomembrane system"/>
    <property type="evidence" value="ECO:0007669"/>
    <property type="project" value="UniProtKB-SubCell"/>
</dbReference>
<reference evidence="7 8" key="1">
    <citation type="submission" date="2016-02" db="EMBL/GenBank/DDBJ databases">
        <title>Comparison of Clostridium stercorarium subspecies using comparative genomics and transcriptomics.</title>
        <authorList>
            <person name="Schellenberg J."/>
            <person name="Thallinger G."/>
            <person name="Levin D.B."/>
            <person name="Zhang X."/>
            <person name="Alvare G."/>
            <person name="Fristensky B."/>
            <person name="Sparling R."/>
        </authorList>
    </citation>
    <scope>NUCLEOTIDE SEQUENCE [LARGE SCALE GENOMIC DNA]</scope>
    <source>
        <strain evidence="7 8">DSM 9219</strain>
    </source>
</reference>
<keyword evidence="2 5" id="KW-0812">Transmembrane</keyword>
<evidence type="ECO:0000313" key="8">
    <source>
        <dbReference type="Proteomes" id="UP000092931"/>
    </source>
</evidence>
<dbReference type="Pfam" id="PF06803">
    <property type="entry name" value="DUF1232"/>
    <property type="match status" value="1"/>
</dbReference>
<dbReference type="EMBL" id="CP014673">
    <property type="protein sequence ID" value="ANX00362.1"/>
    <property type="molecule type" value="Genomic_DNA"/>
</dbReference>
<dbReference type="AlphaFoldDB" id="A0A1B1YI09"/>
<dbReference type="RefSeq" id="WP_065820509.1">
    <property type="nucleotide sequence ID" value="NZ_CP014673.1"/>
</dbReference>
<keyword evidence="3 5" id="KW-1133">Transmembrane helix</keyword>
<feature type="domain" description="DUF1232" evidence="6">
    <location>
        <begin position="32"/>
        <end position="67"/>
    </location>
</feature>
<proteinExistence type="predicted"/>
<gene>
    <name evidence="7" type="ORF">CSTERLE_01510</name>
</gene>
<evidence type="ECO:0000256" key="2">
    <source>
        <dbReference type="ARBA" id="ARBA00022692"/>
    </source>
</evidence>
<organism evidence="7 8">
    <name type="scientific">Thermoclostridium stercorarium subsp. leptospartum DSM 9219</name>
    <dbReference type="NCBI Taxonomy" id="1346611"/>
    <lineage>
        <taxon>Bacteria</taxon>
        <taxon>Bacillati</taxon>
        <taxon>Bacillota</taxon>
        <taxon>Clostridia</taxon>
        <taxon>Eubacteriales</taxon>
        <taxon>Oscillospiraceae</taxon>
        <taxon>Thermoclostridium</taxon>
    </lineage>
</organism>
<feature type="transmembrane region" description="Helical" evidence="5">
    <location>
        <begin position="102"/>
        <end position="123"/>
    </location>
</feature>
<name>A0A1B1YI09_THEST</name>
<feature type="transmembrane region" description="Helical" evidence="5">
    <location>
        <begin position="63"/>
        <end position="81"/>
    </location>
</feature>
<keyword evidence="4 5" id="KW-0472">Membrane</keyword>
<protein>
    <recommendedName>
        <fullName evidence="6">DUF1232 domain-containing protein</fullName>
    </recommendedName>
</protein>
<evidence type="ECO:0000313" key="7">
    <source>
        <dbReference type="EMBL" id="ANX00362.1"/>
    </source>
</evidence>
<evidence type="ECO:0000256" key="4">
    <source>
        <dbReference type="ARBA" id="ARBA00023136"/>
    </source>
</evidence>
<sequence>MMKRMKEKTSELKKQVFALYLAYKKKETPLIAKVFTVIVVAYALSPIDLIPDFIPVLGYLDDFILIPMGVAIALKLIPAEIMEECRKEAETKLKSDIPEAKVAGVIIIMLWILILGFTIYRILAII</sequence>
<feature type="transmembrane region" description="Helical" evidence="5">
    <location>
        <begin position="30"/>
        <end position="51"/>
    </location>
</feature>
<comment type="subcellular location">
    <subcellularLocation>
        <location evidence="1">Endomembrane system</location>
        <topology evidence="1">Multi-pass membrane protein</topology>
    </subcellularLocation>
</comment>
<dbReference type="InterPro" id="IPR010652">
    <property type="entry name" value="DUF1232"/>
</dbReference>
<evidence type="ECO:0000259" key="6">
    <source>
        <dbReference type="Pfam" id="PF06803"/>
    </source>
</evidence>
<dbReference type="Proteomes" id="UP000092931">
    <property type="component" value="Chromosome"/>
</dbReference>
<evidence type="ECO:0000256" key="1">
    <source>
        <dbReference type="ARBA" id="ARBA00004127"/>
    </source>
</evidence>
<evidence type="ECO:0000256" key="5">
    <source>
        <dbReference type="SAM" id="Phobius"/>
    </source>
</evidence>